<dbReference type="CDD" id="cd05233">
    <property type="entry name" value="SDR_c"/>
    <property type="match status" value="1"/>
</dbReference>
<dbReference type="Proteomes" id="UP000216913">
    <property type="component" value="Unassembled WGS sequence"/>
</dbReference>
<dbReference type="GO" id="GO:0016491">
    <property type="term" value="F:oxidoreductase activity"/>
    <property type="evidence" value="ECO:0007669"/>
    <property type="project" value="UniProtKB-KW"/>
</dbReference>
<dbReference type="PROSITE" id="PS00061">
    <property type="entry name" value="ADH_SHORT"/>
    <property type="match status" value="1"/>
</dbReference>
<dbReference type="InterPro" id="IPR002347">
    <property type="entry name" value="SDR_fam"/>
</dbReference>
<protein>
    <submittedName>
        <fullName evidence="3">Short-chain dehydrogenase</fullName>
    </submittedName>
</protein>
<proteinExistence type="inferred from homology"/>
<dbReference type="InterPro" id="IPR036291">
    <property type="entry name" value="NAD(P)-bd_dom_sf"/>
</dbReference>
<dbReference type="AlphaFoldDB" id="A0A261T748"/>
<organism evidence="3 4">
    <name type="scientific">Bordetella genomosp. 5</name>
    <dbReference type="NCBI Taxonomy" id="1395608"/>
    <lineage>
        <taxon>Bacteria</taxon>
        <taxon>Pseudomonadati</taxon>
        <taxon>Pseudomonadota</taxon>
        <taxon>Betaproteobacteria</taxon>
        <taxon>Burkholderiales</taxon>
        <taxon>Alcaligenaceae</taxon>
        <taxon>Bordetella</taxon>
    </lineage>
</organism>
<dbReference type="PANTHER" id="PTHR42879:SF2">
    <property type="entry name" value="3-OXOACYL-[ACYL-CARRIER-PROTEIN] REDUCTASE FABG"/>
    <property type="match status" value="1"/>
</dbReference>
<gene>
    <name evidence="3" type="ORF">CAL25_22150</name>
</gene>
<evidence type="ECO:0000256" key="2">
    <source>
        <dbReference type="ARBA" id="ARBA00023002"/>
    </source>
</evidence>
<keyword evidence="4" id="KW-1185">Reference proteome</keyword>
<dbReference type="Gene3D" id="3.40.50.720">
    <property type="entry name" value="NAD(P)-binding Rossmann-like Domain"/>
    <property type="match status" value="1"/>
</dbReference>
<accession>A0A261T748</accession>
<comment type="caution">
    <text evidence="3">The sequence shown here is derived from an EMBL/GenBank/DDBJ whole genome shotgun (WGS) entry which is preliminary data.</text>
</comment>
<dbReference type="GO" id="GO:0032787">
    <property type="term" value="P:monocarboxylic acid metabolic process"/>
    <property type="evidence" value="ECO:0007669"/>
    <property type="project" value="UniProtKB-ARBA"/>
</dbReference>
<dbReference type="Pfam" id="PF13561">
    <property type="entry name" value="adh_short_C2"/>
    <property type="match status" value="1"/>
</dbReference>
<name>A0A261T748_9BORD</name>
<dbReference type="EMBL" id="NEVP01000013">
    <property type="protein sequence ID" value="OZI45087.1"/>
    <property type="molecule type" value="Genomic_DNA"/>
</dbReference>
<dbReference type="PRINTS" id="PR00080">
    <property type="entry name" value="SDRFAMILY"/>
</dbReference>
<dbReference type="SUPFAM" id="SSF51735">
    <property type="entry name" value="NAD(P)-binding Rossmann-fold domains"/>
    <property type="match status" value="1"/>
</dbReference>
<dbReference type="InterPro" id="IPR020904">
    <property type="entry name" value="Sc_DH/Rdtase_CS"/>
</dbReference>
<dbReference type="RefSeq" id="WP_094803964.1">
    <property type="nucleotide sequence ID" value="NZ_NEVN01000011.1"/>
</dbReference>
<reference evidence="3 4" key="1">
    <citation type="submission" date="2017-05" db="EMBL/GenBank/DDBJ databases">
        <title>Complete and WGS of Bordetella genogroups.</title>
        <authorList>
            <person name="Spilker T."/>
            <person name="LiPuma J."/>
        </authorList>
    </citation>
    <scope>NUCLEOTIDE SEQUENCE [LARGE SCALE GENOMIC DNA]</scope>
    <source>
        <strain evidence="3 4">AU10456</strain>
    </source>
</reference>
<dbReference type="FunFam" id="3.40.50.720:FF:000173">
    <property type="entry name" value="3-oxoacyl-[acyl-carrier protein] reductase"/>
    <property type="match status" value="1"/>
</dbReference>
<keyword evidence="2" id="KW-0560">Oxidoreductase</keyword>
<dbReference type="OrthoDB" id="8665216at2"/>
<dbReference type="PRINTS" id="PR00081">
    <property type="entry name" value="GDHRDH"/>
</dbReference>
<sequence length="239" mass="25245">MKEQRRVLVTGASKGIGRAICERLSGDGYAVVGVARTRPDDLPPGIEFITADLADNSAIERALSALSDQPFYGLVNNVGIVPIANLEDISLADLHEAVQLNVETAIRFTQALAPGMRAARAGRVINIASRAALGKRGRSVYSMTKAGLIGMTRTWALELAEHGITVNAIAPGPIQTEFFAGVNDPSDVHTQTLLAGIPLRRVGRPDEVAHAAAYFMDPRCGFVTGQTHYVCGGLSIGAA</sequence>
<dbReference type="PANTHER" id="PTHR42879">
    <property type="entry name" value="3-OXOACYL-(ACYL-CARRIER-PROTEIN) REDUCTASE"/>
    <property type="match status" value="1"/>
</dbReference>
<evidence type="ECO:0000313" key="4">
    <source>
        <dbReference type="Proteomes" id="UP000216913"/>
    </source>
</evidence>
<evidence type="ECO:0000313" key="3">
    <source>
        <dbReference type="EMBL" id="OZI45087.1"/>
    </source>
</evidence>
<dbReference type="InterPro" id="IPR050259">
    <property type="entry name" value="SDR"/>
</dbReference>
<comment type="similarity">
    <text evidence="1">Belongs to the short-chain dehydrogenases/reductases (SDR) family.</text>
</comment>
<evidence type="ECO:0000256" key="1">
    <source>
        <dbReference type="ARBA" id="ARBA00006484"/>
    </source>
</evidence>